<reference evidence="5" key="1">
    <citation type="journal article" date="2022" name="Plant J.">
        <title>Strategies of tolerance reflected in two North American maple genomes.</title>
        <authorList>
            <person name="McEvoy S.L."/>
            <person name="Sezen U.U."/>
            <person name="Trouern-Trend A."/>
            <person name="McMahon S.M."/>
            <person name="Schaberg P.G."/>
            <person name="Yang J."/>
            <person name="Wegrzyn J.L."/>
            <person name="Swenson N.G."/>
        </authorList>
    </citation>
    <scope>NUCLEOTIDE SEQUENCE</scope>
    <source>
        <strain evidence="5">91603</strain>
    </source>
</reference>
<reference evidence="5" key="2">
    <citation type="submission" date="2023-02" db="EMBL/GenBank/DDBJ databases">
        <authorList>
            <person name="Swenson N.G."/>
            <person name="Wegrzyn J.L."/>
            <person name="Mcevoy S.L."/>
        </authorList>
    </citation>
    <scope>NUCLEOTIDE SEQUENCE</scope>
    <source>
        <strain evidence="5">91603</strain>
        <tissue evidence="5">Leaf</tissue>
    </source>
</reference>
<keyword evidence="2" id="KW-0963">Cytoplasm</keyword>
<dbReference type="AlphaFoldDB" id="A0AAD5I9T6"/>
<protein>
    <recommendedName>
        <fullName evidence="4">Up-frameshift suppressor 2 C-terminal domain-containing protein</fullName>
    </recommendedName>
</protein>
<evidence type="ECO:0000256" key="2">
    <source>
        <dbReference type="ARBA" id="ARBA00022490"/>
    </source>
</evidence>
<dbReference type="GO" id="GO:0005737">
    <property type="term" value="C:cytoplasm"/>
    <property type="evidence" value="ECO:0007669"/>
    <property type="project" value="UniProtKB-SubCell"/>
</dbReference>
<evidence type="ECO:0000259" key="4">
    <source>
        <dbReference type="Pfam" id="PF04050"/>
    </source>
</evidence>
<sequence>MNIMCQLKRLIVTSTLTLKSHQAGLLPTPSHLMDKAVVGRRNHDGGDNEDSDYDEGGGPASDEDDEFRFRLKLAEVDREEAANFDLELRADIQESMEQRKLELRGQLALNMMIPINVFEGSSKDHHGRIAVESGDEALDEDIGEGKEVRVKVLVKRGNK</sequence>
<dbReference type="Proteomes" id="UP001064489">
    <property type="component" value="Chromosome 12"/>
</dbReference>
<proteinExistence type="predicted"/>
<evidence type="ECO:0000313" key="5">
    <source>
        <dbReference type="EMBL" id="KAI9156716.1"/>
    </source>
</evidence>
<feature type="domain" description="Up-frameshift suppressor 2 C-terminal" evidence="4">
    <location>
        <begin position="64"/>
        <end position="159"/>
    </location>
</feature>
<evidence type="ECO:0000256" key="1">
    <source>
        <dbReference type="ARBA" id="ARBA00004496"/>
    </source>
</evidence>
<gene>
    <name evidence="5" type="ORF">LWI28_011079</name>
</gene>
<dbReference type="InterPro" id="IPR007193">
    <property type="entry name" value="Upf2/Nmd2_C"/>
</dbReference>
<dbReference type="PANTHER" id="PTHR12839">
    <property type="entry name" value="NONSENSE-MEDIATED MRNA DECAY PROTEIN 2 UP-FRAMESHIFT SUPPRESSOR 2"/>
    <property type="match status" value="1"/>
</dbReference>
<dbReference type="Pfam" id="PF04050">
    <property type="entry name" value="Upf2"/>
    <property type="match status" value="1"/>
</dbReference>
<accession>A0AAD5I9T6</accession>
<organism evidence="5 6">
    <name type="scientific">Acer negundo</name>
    <name type="common">Box elder</name>
    <dbReference type="NCBI Taxonomy" id="4023"/>
    <lineage>
        <taxon>Eukaryota</taxon>
        <taxon>Viridiplantae</taxon>
        <taxon>Streptophyta</taxon>
        <taxon>Embryophyta</taxon>
        <taxon>Tracheophyta</taxon>
        <taxon>Spermatophyta</taxon>
        <taxon>Magnoliopsida</taxon>
        <taxon>eudicotyledons</taxon>
        <taxon>Gunneridae</taxon>
        <taxon>Pentapetalae</taxon>
        <taxon>rosids</taxon>
        <taxon>malvids</taxon>
        <taxon>Sapindales</taxon>
        <taxon>Sapindaceae</taxon>
        <taxon>Hippocastanoideae</taxon>
        <taxon>Acereae</taxon>
        <taxon>Acer</taxon>
    </lineage>
</organism>
<comment type="caution">
    <text evidence="5">The sequence shown here is derived from an EMBL/GenBank/DDBJ whole genome shotgun (WGS) entry which is preliminary data.</text>
</comment>
<dbReference type="PANTHER" id="PTHR12839:SF7">
    <property type="entry name" value="REGULATOR OF NONSENSE TRANSCRIPTS 2"/>
    <property type="match status" value="1"/>
</dbReference>
<comment type="subcellular location">
    <subcellularLocation>
        <location evidence="1">Cytoplasm</location>
    </subcellularLocation>
</comment>
<dbReference type="GO" id="GO:0000184">
    <property type="term" value="P:nuclear-transcribed mRNA catabolic process, nonsense-mediated decay"/>
    <property type="evidence" value="ECO:0007669"/>
    <property type="project" value="InterPro"/>
</dbReference>
<dbReference type="EMBL" id="JAJSOW010000107">
    <property type="protein sequence ID" value="KAI9156716.1"/>
    <property type="molecule type" value="Genomic_DNA"/>
</dbReference>
<dbReference type="InterPro" id="IPR039762">
    <property type="entry name" value="Nmd2/UPF2"/>
</dbReference>
<feature type="compositionally biased region" description="Acidic residues" evidence="3">
    <location>
        <begin position="47"/>
        <end position="65"/>
    </location>
</feature>
<dbReference type="GO" id="GO:0035145">
    <property type="term" value="C:exon-exon junction complex"/>
    <property type="evidence" value="ECO:0007669"/>
    <property type="project" value="TreeGrafter"/>
</dbReference>
<name>A0AAD5I9T6_ACENE</name>
<keyword evidence="6" id="KW-1185">Reference proteome</keyword>
<evidence type="ECO:0000313" key="6">
    <source>
        <dbReference type="Proteomes" id="UP001064489"/>
    </source>
</evidence>
<feature type="region of interest" description="Disordered" evidence="3">
    <location>
        <begin position="39"/>
        <end position="65"/>
    </location>
</feature>
<evidence type="ECO:0000256" key="3">
    <source>
        <dbReference type="SAM" id="MobiDB-lite"/>
    </source>
</evidence>